<feature type="transmembrane region" description="Helical" evidence="9">
    <location>
        <begin position="176"/>
        <end position="199"/>
    </location>
</feature>
<keyword evidence="1 9" id="KW-0813">Transport</keyword>
<feature type="transmembrane region" description="Helical" evidence="9">
    <location>
        <begin position="374"/>
        <end position="393"/>
    </location>
</feature>
<dbReference type="HAMAP" id="MF_00275">
    <property type="entry name" value="KdpA"/>
    <property type="match status" value="1"/>
</dbReference>
<feature type="transmembrane region" description="Helical" evidence="9">
    <location>
        <begin position="279"/>
        <end position="300"/>
    </location>
</feature>
<keyword evidence="7 9" id="KW-0406">Ion transport</keyword>
<comment type="subcellular location">
    <subcellularLocation>
        <location evidence="9">Cell membrane</location>
        <topology evidence="9">Multi-pass membrane protein</topology>
    </subcellularLocation>
</comment>
<protein>
    <recommendedName>
        <fullName evidence="9">Potassium-transporting ATPase potassium-binding subunit</fullName>
    </recommendedName>
    <alternativeName>
        <fullName evidence="9">ATP phosphohydrolase [potassium-transporting] A chain</fullName>
    </alternativeName>
    <alternativeName>
        <fullName evidence="9">Potassium-binding and translocating subunit A</fullName>
    </alternativeName>
    <alternativeName>
        <fullName evidence="9">Potassium-translocating ATPase A chain</fullName>
    </alternativeName>
</protein>
<keyword evidence="8 9" id="KW-0472">Membrane</keyword>
<evidence type="ECO:0000256" key="8">
    <source>
        <dbReference type="ARBA" id="ARBA00023136"/>
    </source>
</evidence>
<keyword evidence="6 9" id="KW-1133">Transmembrane helix</keyword>
<evidence type="ECO:0000313" key="10">
    <source>
        <dbReference type="EMBL" id="CAH0416428.1"/>
    </source>
</evidence>
<dbReference type="EMBL" id="CAKKNS010000002">
    <property type="protein sequence ID" value="CAH0416428.1"/>
    <property type="molecule type" value="Genomic_DNA"/>
</dbReference>
<dbReference type="PANTHER" id="PTHR30607:SF2">
    <property type="entry name" value="POTASSIUM-TRANSPORTING ATPASE POTASSIUM-BINDING SUBUNIT"/>
    <property type="match status" value="1"/>
</dbReference>
<organism evidence="10 11">
    <name type="scientific">Periweissella fabaria</name>
    <dbReference type="NCBI Taxonomy" id="546157"/>
    <lineage>
        <taxon>Bacteria</taxon>
        <taxon>Bacillati</taxon>
        <taxon>Bacillota</taxon>
        <taxon>Bacilli</taxon>
        <taxon>Lactobacillales</taxon>
        <taxon>Lactobacillaceae</taxon>
        <taxon>Periweissella</taxon>
    </lineage>
</organism>
<dbReference type="Proteomes" id="UP000789707">
    <property type="component" value="Unassembled WGS sequence"/>
</dbReference>
<comment type="similarity">
    <text evidence="9">Belongs to the KdpA family.</text>
</comment>
<reference evidence="10 11" key="1">
    <citation type="submission" date="2021-11" db="EMBL/GenBank/DDBJ databases">
        <authorList>
            <person name="Depoorter E."/>
        </authorList>
    </citation>
    <scope>NUCLEOTIDE SEQUENCE [LARGE SCALE GENOMIC DNA]</scope>
    <source>
        <strain evidence="10 11">LMG 24289</strain>
    </source>
</reference>
<dbReference type="NCBIfam" id="TIGR00680">
    <property type="entry name" value="kdpA"/>
    <property type="match status" value="1"/>
</dbReference>
<feature type="transmembrane region" description="Helical" evidence="9">
    <location>
        <begin position="349"/>
        <end position="368"/>
    </location>
</feature>
<dbReference type="RefSeq" id="WP_230096489.1">
    <property type="nucleotide sequence ID" value="NZ_CAKKNS010000002.1"/>
</dbReference>
<evidence type="ECO:0000256" key="3">
    <source>
        <dbReference type="ARBA" id="ARBA00022538"/>
    </source>
</evidence>
<feature type="transmembrane region" description="Helical" evidence="9">
    <location>
        <begin position="7"/>
        <end position="25"/>
    </location>
</feature>
<dbReference type="PANTHER" id="PTHR30607">
    <property type="entry name" value="POTASSIUM-TRANSPORTING ATPASE A CHAIN"/>
    <property type="match status" value="1"/>
</dbReference>
<keyword evidence="5 9" id="KW-0630">Potassium</keyword>
<evidence type="ECO:0000256" key="5">
    <source>
        <dbReference type="ARBA" id="ARBA00022958"/>
    </source>
</evidence>
<evidence type="ECO:0000313" key="11">
    <source>
        <dbReference type="Proteomes" id="UP000789707"/>
    </source>
</evidence>
<name>A0ABM8Z520_9LACO</name>
<comment type="subunit">
    <text evidence="9">The system is composed of three essential subunits: KdpA, KdpB and KdpC.</text>
</comment>
<sequence>MIWVRDVVIIAFICLLAMPIGSYIYRVLNGERTWLTPVVQPLECLIYRGLGYHDNQPTAMSAKTYGGAVLSISSLSFIVVFGLQLLQKWLPLNPNHVGNVKWDLAFNTAVSFVTNTNWQAYSGETTMSYLTQIIALTTQNFLSPAVGVASLLVIMRGFKHTHATTVGNFWQDIIRFILYVLMPLAFVLAIIIIACGGFQTLHANIEAGRTLIPLGPAASQYAISLLGSNGGGFFGANGAIAFSNPNALSNFFEMVAILLVPAALVVTFGRFTEKRQARLIFTVMLIFLSLAIIGTTLAELHTGIKFAGVTGTSVLEGKNVINGIGNSSLWTALSTAVSSGSVNANLDSFTALGGLIPLLLIQLGEIIFGGIGSGLYGMLAFVLLTVFISGLMVGRTPEYLGKKIEPYEMKMVSLAILFPPILSLIGTAIGVNLPHIQANLTNHGAHGFTEILYAFASMANNNGSAFAGFNANQIGVNLVGGLAMAVTRFVPLIAMILMGGSLATKKLVAKGAGTLRTDTVLFGVLLIFIILLIGALNFVPALVLGPIADFLG</sequence>
<comment type="function">
    <text evidence="9">Part of the high-affinity ATP-driven potassium transport (or Kdp) system, which catalyzes the hydrolysis of ATP coupled with the electrogenic transport of potassium into the cytoplasm. This subunit binds the extracellular potassium ions and delivers the ions to the membrane domain of KdpB through an intramembrane tunnel.</text>
</comment>
<evidence type="ECO:0000256" key="2">
    <source>
        <dbReference type="ARBA" id="ARBA00022475"/>
    </source>
</evidence>
<evidence type="ECO:0000256" key="9">
    <source>
        <dbReference type="HAMAP-Rule" id="MF_00275"/>
    </source>
</evidence>
<evidence type="ECO:0000256" key="4">
    <source>
        <dbReference type="ARBA" id="ARBA00022692"/>
    </source>
</evidence>
<gene>
    <name evidence="9 10" type="primary">kdpA</name>
    <name evidence="10" type="ORF">WFA24289_00732</name>
</gene>
<evidence type="ECO:0000256" key="1">
    <source>
        <dbReference type="ARBA" id="ARBA00022448"/>
    </source>
</evidence>
<dbReference type="Pfam" id="PF03814">
    <property type="entry name" value="KdpA"/>
    <property type="match status" value="1"/>
</dbReference>
<dbReference type="PIRSF" id="PIRSF001294">
    <property type="entry name" value="K_ATPaseA"/>
    <property type="match status" value="1"/>
</dbReference>
<feature type="transmembrane region" description="Helical" evidence="9">
    <location>
        <begin position="65"/>
        <end position="83"/>
    </location>
</feature>
<dbReference type="InterPro" id="IPR004623">
    <property type="entry name" value="KdpA"/>
</dbReference>
<feature type="transmembrane region" description="Helical" evidence="9">
    <location>
        <begin position="414"/>
        <end position="433"/>
    </location>
</feature>
<feature type="transmembrane region" description="Helical" evidence="9">
    <location>
        <begin position="478"/>
        <end position="499"/>
    </location>
</feature>
<evidence type="ECO:0000256" key="6">
    <source>
        <dbReference type="ARBA" id="ARBA00022989"/>
    </source>
</evidence>
<feature type="transmembrane region" description="Helical" evidence="9">
    <location>
        <begin position="251"/>
        <end position="272"/>
    </location>
</feature>
<accession>A0ABM8Z520</accession>
<feature type="transmembrane region" description="Helical" evidence="9">
    <location>
        <begin position="133"/>
        <end position="155"/>
    </location>
</feature>
<feature type="transmembrane region" description="Helical" evidence="9">
    <location>
        <begin position="520"/>
        <end position="543"/>
    </location>
</feature>
<keyword evidence="2 9" id="KW-1003">Cell membrane</keyword>
<keyword evidence="4 9" id="KW-0812">Transmembrane</keyword>
<evidence type="ECO:0000256" key="7">
    <source>
        <dbReference type="ARBA" id="ARBA00023065"/>
    </source>
</evidence>
<comment type="caution">
    <text evidence="10">The sequence shown here is derived from an EMBL/GenBank/DDBJ whole genome shotgun (WGS) entry which is preliminary data.</text>
</comment>
<proteinExistence type="inferred from homology"/>
<keyword evidence="3 9" id="KW-0633">Potassium transport</keyword>
<keyword evidence="11" id="KW-1185">Reference proteome</keyword>